<protein>
    <submittedName>
        <fullName evidence="3">Conserved protein associated with acetyl-CoA C-acyltransferase</fullName>
    </submittedName>
</protein>
<reference evidence="3 4" key="1">
    <citation type="submission" date="2018-05" db="EMBL/GenBank/DDBJ databases">
        <title>A metagenomic window into the 2 km-deep terrestrial subsurface aquifer revealed taxonomically and functionally diverse microbial community comprising novel uncultured bacterial lineages.</title>
        <authorList>
            <person name="Kadnikov V.V."/>
            <person name="Mardanov A.V."/>
            <person name="Beletsky A.V."/>
            <person name="Banks D."/>
            <person name="Pimenov N.V."/>
            <person name="Frank Y.A."/>
            <person name="Karnachuk O.V."/>
            <person name="Ravin N.V."/>
        </authorList>
    </citation>
    <scope>NUCLEOTIDE SEQUENCE [LARGE SCALE GENOMIC DNA]</scope>
    <source>
        <strain evidence="3">BY5</strain>
    </source>
</reference>
<keyword evidence="3" id="KW-0808">Transferase</keyword>
<feature type="domain" description="ChsH2 rubredoxin-like zinc ribbon" evidence="2">
    <location>
        <begin position="2"/>
        <end position="33"/>
    </location>
</feature>
<evidence type="ECO:0000259" key="2">
    <source>
        <dbReference type="Pfam" id="PF12172"/>
    </source>
</evidence>
<proteinExistence type="predicted"/>
<comment type="caution">
    <text evidence="3">The sequence shown here is derived from an EMBL/GenBank/DDBJ whole genome shotgun (WGS) entry which is preliminary data.</text>
</comment>
<dbReference type="AlphaFoldDB" id="A0A367ZP44"/>
<dbReference type="InterPro" id="IPR022002">
    <property type="entry name" value="ChsH2_Znr"/>
</dbReference>
<dbReference type="GO" id="GO:0016746">
    <property type="term" value="F:acyltransferase activity"/>
    <property type="evidence" value="ECO:0007669"/>
    <property type="project" value="UniProtKB-KW"/>
</dbReference>
<dbReference type="Pfam" id="PF12172">
    <property type="entry name" value="zf-ChsH2"/>
    <property type="match status" value="1"/>
</dbReference>
<sequence>MERHILGYKCRGCGHVWYPNRAVCQDCRGTEFEPVPLPKTGKLLTFTVLHNLAVDFEVPSLTLGIVELSNGNRITGHLKIDQPKIGMKVTGKVEPVRQVGYHTSYGMVFYKG</sequence>
<dbReference type="InterPro" id="IPR002878">
    <property type="entry name" value="ChsH2_C"/>
</dbReference>
<gene>
    <name evidence="3" type="ORF">OZSIB_3774</name>
</gene>
<organism evidence="3 4">
    <name type="scientific">Candidatus Ozemobacter sibiricus</name>
    <dbReference type="NCBI Taxonomy" id="2268124"/>
    <lineage>
        <taxon>Bacteria</taxon>
        <taxon>Candidatus Ozemobacteria</taxon>
        <taxon>Candidatus Ozemobacterales</taxon>
        <taxon>Candidatus Ozemobacteraceae</taxon>
        <taxon>Candidatus Ozemobacter</taxon>
    </lineage>
</organism>
<name>A0A367ZP44_9BACT</name>
<evidence type="ECO:0000313" key="4">
    <source>
        <dbReference type="Proteomes" id="UP000252355"/>
    </source>
</evidence>
<dbReference type="PANTHER" id="PTHR34075:SF5">
    <property type="entry name" value="BLR3430 PROTEIN"/>
    <property type="match status" value="1"/>
</dbReference>
<dbReference type="PANTHER" id="PTHR34075">
    <property type="entry name" value="BLR3430 PROTEIN"/>
    <property type="match status" value="1"/>
</dbReference>
<dbReference type="Pfam" id="PF01796">
    <property type="entry name" value="OB_ChsH2_C"/>
    <property type="match status" value="1"/>
</dbReference>
<evidence type="ECO:0000259" key="1">
    <source>
        <dbReference type="Pfam" id="PF01796"/>
    </source>
</evidence>
<dbReference type="InterPro" id="IPR052513">
    <property type="entry name" value="Thioester_dehydratase-like"/>
</dbReference>
<dbReference type="InterPro" id="IPR012340">
    <property type="entry name" value="NA-bd_OB-fold"/>
</dbReference>
<evidence type="ECO:0000313" key="3">
    <source>
        <dbReference type="EMBL" id="RCK79905.1"/>
    </source>
</evidence>
<feature type="domain" description="ChsH2 C-terminal OB-fold" evidence="1">
    <location>
        <begin position="35"/>
        <end position="90"/>
    </location>
</feature>
<dbReference type="SUPFAM" id="SSF50249">
    <property type="entry name" value="Nucleic acid-binding proteins"/>
    <property type="match status" value="1"/>
</dbReference>
<dbReference type="EMBL" id="QOQW01000009">
    <property type="protein sequence ID" value="RCK79905.1"/>
    <property type="molecule type" value="Genomic_DNA"/>
</dbReference>
<keyword evidence="3" id="KW-0012">Acyltransferase</keyword>
<dbReference type="Gene3D" id="6.10.30.10">
    <property type="match status" value="1"/>
</dbReference>
<dbReference type="Proteomes" id="UP000252355">
    <property type="component" value="Unassembled WGS sequence"/>
</dbReference>
<accession>A0A367ZP44</accession>